<dbReference type="PANTHER" id="PTHR48098">
    <property type="entry name" value="ENTEROCHELIN ESTERASE-RELATED"/>
    <property type="match status" value="1"/>
</dbReference>
<evidence type="ECO:0000313" key="2">
    <source>
        <dbReference type="Proteomes" id="UP000553776"/>
    </source>
</evidence>
<sequence length="451" mass="50850">MIDPTRIVSLPDVHASRLGNTREVRVYLPPGYMRDPEARYPVLYMHVGQLALAPRTPTAPAWEMHRALDGLIGSGKIREILLVAVEHKPVAGGNEFLHELSAYPVRCLGEDYEHFLVRELKPLIDRVFRTLPEPEHTALMGSSAAGLATYNIGLRNPEAFGNLAILSPFFVRVDPYTLEETKQYRSYRLGPRQKAWLDMGSAEGFFMAKHVRPVAEAWLREGAKQGERLAYLEQPGAAHSERDWGRRAHLPLLFFFGGDSRPEEAVIHGPDTVGLEGPEAYLNAVVTCGNGFAFSDLEGRYETDRPDVLEVAPNGRLLPRGEGAANVVYRRRGVEARHRCVVVGRLSETVDVEIEAAVPESTEPDARVYANFELARIGERLYGTRIALPRGMTIDFHITRGYGRNEGDREYRPIPFRRLTADRDKSVRYEVESWLDLRPGLTEEERKEGVW</sequence>
<dbReference type="InterPro" id="IPR029058">
    <property type="entry name" value="AB_hydrolase_fold"/>
</dbReference>
<dbReference type="RefSeq" id="WP_185138044.1">
    <property type="nucleotide sequence ID" value="NZ_JACJVR010000085.1"/>
</dbReference>
<dbReference type="InterPro" id="IPR000801">
    <property type="entry name" value="Esterase-like"/>
</dbReference>
<protein>
    <submittedName>
        <fullName evidence="1">Esterase</fullName>
    </submittedName>
</protein>
<keyword evidence="2" id="KW-1185">Reference proteome</keyword>
<name>A0A841U4M8_9BACL</name>
<dbReference type="EMBL" id="JACJVR010000085">
    <property type="protein sequence ID" value="MBB6694068.1"/>
    <property type="molecule type" value="Genomic_DNA"/>
</dbReference>
<dbReference type="AlphaFoldDB" id="A0A841U4M8"/>
<accession>A0A841U4M8</accession>
<gene>
    <name evidence="1" type="ORF">H7B90_21945</name>
</gene>
<dbReference type="Gene3D" id="3.40.50.1820">
    <property type="entry name" value="alpha/beta hydrolase"/>
    <property type="match status" value="1"/>
</dbReference>
<reference evidence="1 2" key="1">
    <citation type="submission" date="2020-08" db="EMBL/GenBank/DDBJ databases">
        <title>Cohnella phylogeny.</title>
        <authorList>
            <person name="Dunlap C."/>
        </authorList>
    </citation>
    <scope>NUCLEOTIDE SEQUENCE [LARGE SCALE GENOMIC DNA]</scope>
    <source>
        <strain evidence="1 2">DSM 25239</strain>
    </source>
</reference>
<organism evidence="1 2">
    <name type="scientific">Cohnella xylanilytica</name>
    <dbReference type="NCBI Taxonomy" id="557555"/>
    <lineage>
        <taxon>Bacteria</taxon>
        <taxon>Bacillati</taxon>
        <taxon>Bacillota</taxon>
        <taxon>Bacilli</taxon>
        <taxon>Bacillales</taxon>
        <taxon>Paenibacillaceae</taxon>
        <taxon>Cohnella</taxon>
    </lineage>
</organism>
<dbReference type="Pfam" id="PF00756">
    <property type="entry name" value="Esterase"/>
    <property type="match status" value="1"/>
</dbReference>
<proteinExistence type="predicted"/>
<dbReference type="Proteomes" id="UP000553776">
    <property type="component" value="Unassembled WGS sequence"/>
</dbReference>
<comment type="caution">
    <text evidence="1">The sequence shown here is derived from an EMBL/GenBank/DDBJ whole genome shotgun (WGS) entry which is preliminary data.</text>
</comment>
<dbReference type="SUPFAM" id="SSF53474">
    <property type="entry name" value="alpha/beta-Hydrolases"/>
    <property type="match status" value="1"/>
</dbReference>
<evidence type="ECO:0000313" key="1">
    <source>
        <dbReference type="EMBL" id="MBB6694068.1"/>
    </source>
</evidence>
<dbReference type="InterPro" id="IPR050583">
    <property type="entry name" value="Mycobacterial_A85_antigen"/>
</dbReference>
<dbReference type="PANTHER" id="PTHR48098:SF6">
    <property type="entry name" value="FERRI-BACILLIBACTIN ESTERASE BESA"/>
    <property type="match status" value="1"/>
</dbReference>